<evidence type="ECO:0000313" key="4">
    <source>
        <dbReference type="Proteomes" id="UP000250369"/>
    </source>
</evidence>
<feature type="domain" description="Elongation factor G-binding protein C-terminal treble-clef zinc-finger" evidence="2">
    <location>
        <begin position="101"/>
        <end position="201"/>
    </location>
</feature>
<protein>
    <submittedName>
        <fullName evidence="3">Elongation factor G-binding protein</fullName>
    </submittedName>
</protein>
<organism evidence="3 4">
    <name type="scientific">Paenibacillus contaminans</name>
    <dbReference type="NCBI Taxonomy" id="450362"/>
    <lineage>
        <taxon>Bacteria</taxon>
        <taxon>Bacillati</taxon>
        <taxon>Bacillota</taxon>
        <taxon>Bacilli</taxon>
        <taxon>Bacillales</taxon>
        <taxon>Paenibacillaceae</taxon>
        <taxon>Paenibacillus</taxon>
    </lineage>
</organism>
<proteinExistence type="predicted"/>
<gene>
    <name evidence="3" type="ORF">DQG23_40305</name>
</gene>
<accession>A0A329LNT7</accession>
<dbReference type="CDD" id="cd16342">
    <property type="entry name" value="FusC_FusB"/>
    <property type="match status" value="1"/>
</dbReference>
<dbReference type="EMBL" id="QMFB01000054">
    <property type="protein sequence ID" value="RAV08890.1"/>
    <property type="molecule type" value="Genomic_DNA"/>
</dbReference>
<dbReference type="Pfam" id="PF16571">
    <property type="entry name" value="FBP_C"/>
    <property type="match status" value="1"/>
</dbReference>
<dbReference type="RefSeq" id="WP_113036699.1">
    <property type="nucleotide sequence ID" value="NZ_QMFB01000054.1"/>
</dbReference>
<dbReference type="InterPro" id="IPR010841">
    <property type="entry name" value="EF-G-binding_N"/>
</dbReference>
<keyword evidence="4" id="KW-1185">Reference proteome</keyword>
<dbReference type="Gene3D" id="1.20.1280.250">
    <property type="match status" value="1"/>
</dbReference>
<evidence type="ECO:0000259" key="1">
    <source>
        <dbReference type="Pfam" id="PF07299"/>
    </source>
</evidence>
<comment type="caution">
    <text evidence="3">The sequence shown here is derived from an EMBL/GenBank/DDBJ whole genome shotgun (WGS) entry which is preliminary data.</text>
</comment>
<evidence type="ECO:0000259" key="2">
    <source>
        <dbReference type="Pfam" id="PF16571"/>
    </source>
</evidence>
<dbReference type="OrthoDB" id="1891078at2"/>
<sequence length="218" mass="25000">MGTPFIRNHQYNLIKKQAALLQKAFHTVTDPKVVESVRYSAQMKIIEAFPDATELQLQLLNNISAIRTEEQFQHYLHSLEPYMTEFSPVTGKMLNKLFPKTKKLKVPDLTAIDYRYITYLGWNDIATNRLFLVYPLNGQFIGIEGRFTPTNKGVCFLCNRHEEVALFTAVTRMKPVNASPDYYKAIGNYVCVDSGVCNKNMTNVSALERFVQEVVGYR</sequence>
<evidence type="ECO:0000313" key="3">
    <source>
        <dbReference type="EMBL" id="RAV08890.1"/>
    </source>
</evidence>
<dbReference type="AlphaFoldDB" id="A0A329LNT7"/>
<feature type="domain" description="Elongation factor G-binding protein N-terminal" evidence="1">
    <location>
        <begin position="5"/>
        <end position="86"/>
    </location>
</feature>
<reference evidence="3 4" key="1">
    <citation type="journal article" date="2009" name="Int. J. Syst. Evol. Microbiol.">
        <title>Paenibacillus contaminans sp. nov., isolated from a contaminated laboratory plate.</title>
        <authorList>
            <person name="Chou J.H."/>
            <person name="Lee J.H."/>
            <person name="Lin M.C."/>
            <person name="Chang P.S."/>
            <person name="Arun A.B."/>
            <person name="Young C.C."/>
            <person name="Chen W.M."/>
        </authorList>
    </citation>
    <scope>NUCLEOTIDE SEQUENCE [LARGE SCALE GENOMIC DNA]</scope>
    <source>
        <strain evidence="3 4">CKOBP-6</strain>
    </source>
</reference>
<dbReference type="GO" id="GO:0003746">
    <property type="term" value="F:translation elongation factor activity"/>
    <property type="evidence" value="ECO:0007669"/>
    <property type="project" value="UniProtKB-KW"/>
</dbReference>
<dbReference type="InterPro" id="IPR038344">
    <property type="entry name" value="EF-G_N_sf"/>
</dbReference>
<dbReference type="Proteomes" id="UP000250369">
    <property type="component" value="Unassembled WGS sequence"/>
</dbReference>
<dbReference type="InterPro" id="IPR032330">
    <property type="entry name" value="EF-G-binding_C"/>
</dbReference>
<keyword evidence="3" id="KW-0648">Protein biosynthesis</keyword>
<dbReference type="Pfam" id="PF07299">
    <property type="entry name" value="EF-G-binding_N"/>
    <property type="match status" value="1"/>
</dbReference>
<name>A0A329LNT7_9BACL</name>
<keyword evidence="3" id="KW-0251">Elongation factor</keyword>